<comment type="caution">
    <text evidence="2">The sequence shown here is derived from an EMBL/GenBank/DDBJ whole genome shotgun (WGS) entry which is preliminary data.</text>
</comment>
<name>A0ABR6L809_9HYPH</name>
<dbReference type="EMBL" id="JACHOT010000009">
    <property type="protein sequence ID" value="MBB4652939.1"/>
    <property type="molecule type" value="Genomic_DNA"/>
</dbReference>
<dbReference type="Proteomes" id="UP000539538">
    <property type="component" value="Unassembled WGS sequence"/>
</dbReference>
<sequence>MMKRKRLVIAPPPGLEPELAKIIEALARKAAHEDYCGGATDGPTTDEPDVKTRRAVRPVFKRSAD</sequence>
<gene>
    <name evidence="2" type="ORF">GGQ99_004723</name>
</gene>
<evidence type="ECO:0008006" key="4">
    <source>
        <dbReference type="Google" id="ProtNLM"/>
    </source>
</evidence>
<organism evidence="2 3">
    <name type="scientific">Aminobacter niigataensis</name>
    <dbReference type="NCBI Taxonomy" id="83265"/>
    <lineage>
        <taxon>Bacteria</taxon>
        <taxon>Pseudomonadati</taxon>
        <taxon>Pseudomonadota</taxon>
        <taxon>Alphaproteobacteria</taxon>
        <taxon>Hyphomicrobiales</taxon>
        <taxon>Phyllobacteriaceae</taxon>
        <taxon>Aminobacter</taxon>
    </lineage>
</organism>
<feature type="region of interest" description="Disordered" evidence="1">
    <location>
        <begin position="34"/>
        <end position="65"/>
    </location>
</feature>
<evidence type="ECO:0000313" key="3">
    <source>
        <dbReference type="Proteomes" id="UP000539538"/>
    </source>
</evidence>
<proteinExistence type="predicted"/>
<keyword evidence="3" id="KW-1185">Reference proteome</keyword>
<evidence type="ECO:0000256" key="1">
    <source>
        <dbReference type="SAM" id="MobiDB-lite"/>
    </source>
</evidence>
<evidence type="ECO:0000313" key="2">
    <source>
        <dbReference type="EMBL" id="MBB4652939.1"/>
    </source>
</evidence>
<protein>
    <recommendedName>
        <fullName evidence="4">Transposase</fullName>
    </recommendedName>
</protein>
<accession>A0ABR6L809</accession>
<reference evidence="2 3" key="1">
    <citation type="submission" date="2020-08" db="EMBL/GenBank/DDBJ databases">
        <title>Genomic Encyclopedia of Type Strains, Phase IV (KMG-IV): sequencing the most valuable type-strain genomes for metagenomic binning, comparative biology and taxonomic classification.</title>
        <authorList>
            <person name="Goeker M."/>
        </authorList>
    </citation>
    <scope>NUCLEOTIDE SEQUENCE [LARGE SCALE GENOMIC DNA]</scope>
    <source>
        <strain evidence="2 3">DSM 7050</strain>
    </source>
</reference>
<feature type="compositionally biased region" description="Basic residues" evidence="1">
    <location>
        <begin position="53"/>
        <end position="65"/>
    </location>
</feature>